<reference evidence="1" key="1">
    <citation type="submission" date="2018-11" db="EMBL/GenBank/DDBJ databases">
        <authorList>
            <consortium name="Genoscope - CEA"/>
            <person name="William W."/>
        </authorList>
    </citation>
    <scope>NUCLEOTIDE SEQUENCE</scope>
</reference>
<protein>
    <submittedName>
        <fullName evidence="1">Uncharacterized protein</fullName>
    </submittedName>
</protein>
<evidence type="ECO:0000313" key="1">
    <source>
        <dbReference type="EMBL" id="VDD35259.1"/>
    </source>
</evidence>
<dbReference type="EMBL" id="LR031876">
    <property type="protein sequence ID" value="VDD35259.1"/>
    <property type="molecule type" value="Genomic_DNA"/>
</dbReference>
<name>A0A3P6EVP0_BRAOL</name>
<dbReference type="AlphaFoldDB" id="A0A3P6EVP0"/>
<gene>
    <name evidence="1" type="ORF">BOLC7T40819H</name>
</gene>
<sequence>MRIIMDSLSLRSVETATMHLKWQPKETPQRYLRGRNVLKTSIITLVVHHLMKISPMRV</sequence>
<proteinExistence type="predicted"/>
<organism evidence="1">
    <name type="scientific">Brassica oleracea</name>
    <name type="common">Wild cabbage</name>
    <dbReference type="NCBI Taxonomy" id="3712"/>
    <lineage>
        <taxon>Eukaryota</taxon>
        <taxon>Viridiplantae</taxon>
        <taxon>Streptophyta</taxon>
        <taxon>Embryophyta</taxon>
        <taxon>Tracheophyta</taxon>
        <taxon>Spermatophyta</taxon>
        <taxon>Magnoliopsida</taxon>
        <taxon>eudicotyledons</taxon>
        <taxon>Gunneridae</taxon>
        <taxon>Pentapetalae</taxon>
        <taxon>rosids</taxon>
        <taxon>malvids</taxon>
        <taxon>Brassicales</taxon>
        <taxon>Brassicaceae</taxon>
        <taxon>Brassiceae</taxon>
        <taxon>Brassica</taxon>
    </lineage>
</organism>
<accession>A0A3P6EVP0</accession>